<reference evidence="2" key="1">
    <citation type="submission" date="2021-03" db="EMBL/GenBank/DDBJ databases">
        <authorList>
            <person name="Li Z."/>
            <person name="Yang C."/>
        </authorList>
    </citation>
    <scope>NUCLEOTIDE SEQUENCE</scope>
    <source>
        <strain evidence="2">Dzin_1.0</strain>
        <tissue evidence="2">Leaf</tissue>
    </source>
</reference>
<sequence>MKAGKEADADPEKGGDLPRAESHNGDRRKGPEIPAPEVEETHHAYLSMDSILLAERETLRRCTVATVVKMLKSLGGSDKVLAAAARLFEPGLEWTSELYGDGRILIHCPSETIARELERRGEIAFPEFIVQFAPWSFDIDPAEKSSEEIRWITGEGLPTFGRNIDTIARILKPIGDLVHLAVHRPPLIDHFRAMVRIRRGRRFPANIHATILWRKYLVRVAMEHRQTPLPWTPAQTKMGEERTQATDVERWRKGKLPIESVGCDRGISNHGATLEEYGKEVEHATCSGAACNVRRQKGDGVGNVLWVGTPKKKWESNPWVVQMAIRTATWLGGALGNPRMHRRQNLKGARSPRVCDVVTWQPSKDHINNVSISNTEDNENLTLSITDYSKAENTNQNDDEELSDDDYLDPILERQIELEFKALWNSQIEGEESIHSESPNKEPIREESSGNKPISPYFESLPEQPSTNVGDLIRPSTQRQLNDHEGAGKTPDQRESPISEERQKTHPHSPTRSKGHEIIIPGPLSDIDISNYSWRLI</sequence>
<name>A0A9D5HKZ5_9LILI</name>
<dbReference type="EMBL" id="JAGGNH010000002">
    <property type="protein sequence ID" value="KAJ0980298.1"/>
    <property type="molecule type" value="Genomic_DNA"/>
</dbReference>
<feature type="compositionally biased region" description="Polar residues" evidence="1">
    <location>
        <begin position="463"/>
        <end position="480"/>
    </location>
</feature>
<reference evidence="2" key="2">
    <citation type="journal article" date="2022" name="Hortic Res">
        <title>The genome of Dioscorea zingiberensis sheds light on the biosynthesis, origin and evolution of the medicinally important diosgenin saponins.</title>
        <authorList>
            <person name="Li Y."/>
            <person name="Tan C."/>
            <person name="Li Z."/>
            <person name="Guo J."/>
            <person name="Li S."/>
            <person name="Chen X."/>
            <person name="Wang C."/>
            <person name="Dai X."/>
            <person name="Yang H."/>
            <person name="Song W."/>
            <person name="Hou L."/>
            <person name="Xu J."/>
            <person name="Tong Z."/>
            <person name="Xu A."/>
            <person name="Yuan X."/>
            <person name="Wang W."/>
            <person name="Yang Q."/>
            <person name="Chen L."/>
            <person name="Sun Z."/>
            <person name="Wang K."/>
            <person name="Pan B."/>
            <person name="Chen J."/>
            <person name="Bao Y."/>
            <person name="Liu F."/>
            <person name="Qi X."/>
            <person name="Gang D.R."/>
            <person name="Wen J."/>
            <person name="Li J."/>
        </authorList>
    </citation>
    <scope>NUCLEOTIDE SEQUENCE</scope>
    <source>
        <strain evidence="2">Dzin_1.0</strain>
    </source>
</reference>
<evidence type="ECO:0000256" key="1">
    <source>
        <dbReference type="SAM" id="MobiDB-lite"/>
    </source>
</evidence>
<feature type="compositionally biased region" description="Basic and acidic residues" evidence="1">
    <location>
        <begin position="481"/>
        <end position="504"/>
    </location>
</feature>
<keyword evidence="3" id="KW-1185">Reference proteome</keyword>
<evidence type="ECO:0000313" key="2">
    <source>
        <dbReference type="EMBL" id="KAJ0980298.1"/>
    </source>
</evidence>
<evidence type="ECO:0000313" key="3">
    <source>
        <dbReference type="Proteomes" id="UP001085076"/>
    </source>
</evidence>
<gene>
    <name evidence="2" type="ORF">J5N97_008553</name>
</gene>
<accession>A0A9D5HKZ5</accession>
<protein>
    <submittedName>
        <fullName evidence="2">Uncharacterized protein</fullName>
    </submittedName>
</protein>
<feature type="region of interest" description="Disordered" evidence="1">
    <location>
        <begin position="1"/>
        <end position="40"/>
    </location>
</feature>
<dbReference type="Proteomes" id="UP001085076">
    <property type="component" value="Miscellaneous, Linkage group lg02"/>
</dbReference>
<dbReference type="AlphaFoldDB" id="A0A9D5HKZ5"/>
<organism evidence="2 3">
    <name type="scientific">Dioscorea zingiberensis</name>
    <dbReference type="NCBI Taxonomy" id="325984"/>
    <lineage>
        <taxon>Eukaryota</taxon>
        <taxon>Viridiplantae</taxon>
        <taxon>Streptophyta</taxon>
        <taxon>Embryophyta</taxon>
        <taxon>Tracheophyta</taxon>
        <taxon>Spermatophyta</taxon>
        <taxon>Magnoliopsida</taxon>
        <taxon>Liliopsida</taxon>
        <taxon>Dioscoreales</taxon>
        <taxon>Dioscoreaceae</taxon>
        <taxon>Dioscorea</taxon>
    </lineage>
</organism>
<proteinExistence type="predicted"/>
<comment type="caution">
    <text evidence="2">The sequence shown here is derived from an EMBL/GenBank/DDBJ whole genome shotgun (WGS) entry which is preliminary data.</text>
</comment>
<feature type="region of interest" description="Disordered" evidence="1">
    <location>
        <begin position="430"/>
        <end position="524"/>
    </location>
</feature>
<feature type="compositionally biased region" description="Basic and acidic residues" evidence="1">
    <location>
        <begin position="432"/>
        <end position="449"/>
    </location>
</feature>
<feature type="compositionally biased region" description="Basic and acidic residues" evidence="1">
    <location>
        <begin position="1"/>
        <end position="31"/>
    </location>
</feature>